<protein>
    <submittedName>
        <fullName evidence="2">Uncharacterized protein</fullName>
    </submittedName>
</protein>
<dbReference type="Proteomes" id="UP001178148">
    <property type="component" value="Unassembled WGS sequence"/>
</dbReference>
<evidence type="ECO:0000313" key="1">
    <source>
        <dbReference type="EMBL" id="MDP0587854.1"/>
    </source>
</evidence>
<sequence>MIEELSREFRVSSTIYKVNDRVRKQEFTPLSYTNRRFLAAKFGMEHLSKVEALIQRKEKAEARRYNKNHPSKMLHTKHIYDSRQGCRVAGLQGCRVAGLQDCRIAGLQDCRIALAWLVTFYNTMKPHKVINNIPPCALLKE</sequence>
<proteinExistence type="predicted"/>
<accession>A0AA90NU32</accession>
<evidence type="ECO:0000313" key="3">
    <source>
        <dbReference type="Proteomes" id="UP001178148"/>
    </source>
</evidence>
<dbReference type="EMBL" id="JASXSV010000001">
    <property type="protein sequence ID" value="MDP0587854.1"/>
    <property type="molecule type" value="Genomic_DNA"/>
</dbReference>
<organism evidence="2 3">
    <name type="scientific">Candidatus Endonucleibacter bathymodioli</name>
    <dbReference type="NCBI Taxonomy" id="539814"/>
    <lineage>
        <taxon>Bacteria</taxon>
        <taxon>Pseudomonadati</taxon>
        <taxon>Pseudomonadota</taxon>
        <taxon>Gammaproteobacteria</taxon>
        <taxon>Oceanospirillales</taxon>
        <taxon>Endozoicomonadaceae</taxon>
        <taxon>Candidatus Endonucleibacter</taxon>
    </lineage>
</organism>
<dbReference type="AlphaFoldDB" id="A0AA90NU32"/>
<name>A0AA90NU32_9GAMM</name>
<evidence type="ECO:0000313" key="2">
    <source>
        <dbReference type="EMBL" id="MDP0590374.1"/>
    </source>
</evidence>
<keyword evidence="3" id="KW-1185">Reference proteome</keyword>
<reference evidence="2" key="1">
    <citation type="submission" date="2023-06" db="EMBL/GenBank/DDBJ databases">
        <title>An intranuclear bacterial parasite of deep-sea mussels expresses apoptosis inhibitors acquired from its host.</title>
        <authorList>
            <person name="Gonzalez Porras M.A."/>
        </authorList>
    </citation>
    <scope>NUCLEOTIDE SEQUENCE</scope>
    <source>
        <strain evidence="2">IAP13</strain>
    </source>
</reference>
<comment type="caution">
    <text evidence="2">The sequence shown here is derived from an EMBL/GenBank/DDBJ whole genome shotgun (WGS) entry which is preliminary data.</text>
</comment>
<gene>
    <name evidence="1" type="ORF">QS748_01035</name>
    <name evidence="2" type="ORF">QS748_14765</name>
</gene>
<dbReference type="EMBL" id="JASXSV010000057">
    <property type="protein sequence ID" value="MDP0590374.1"/>
    <property type="molecule type" value="Genomic_DNA"/>
</dbReference>